<dbReference type="AlphaFoldDB" id="A0A225VBU2"/>
<feature type="region of interest" description="Disordered" evidence="1">
    <location>
        <begin position="1"/>
        <end position="126"/>
    </location>
</feature>
<accession>A0A225VBU2</accession>
<protein>
    <recommendedName>
        <fullName evidence="4">Eukaryotic/viral aspartic protease</fullName>
    </recommendedName>
</protein>
<comment type="caution">
    <text evidence="2">The sequence shown here is derived from an EMBL/GenBank/DDBJ whole genome shotgun (WGS) entry which is preliminary data.</text>
</comment>
<evidence type="ECO:0000256" key="1">
    <source>
        <dbReference type="SAM" id="MobiDB-lite"/>
    </source>
</evidence>
<dbReference type="EMBL" id="NBNE01006300">
    <property type="protein sequence ID" value="OWZ02247.1"/>
    <property type="molecule type" value="Genomic_DNA"/>
</dbReference>
<feature type="compositionally biased region" description="Basic residues" evidence="1">
    <location>
        <begin position="98"/>
        <end position="107"/>
    </location>
</feature>
<dbReference type="OrthoDB" id="129427at2759"/>
<feature type="compositionally biased region" description="Acidic residues" evidence="1">
    <location>
        <begin position="26"/>
        <end position="36"/>
    </location>
</feature>
<feature type="compositionally biased region" description="Polar residues" evidence="1">
    <location>
        <begin position="53"/>
        <end position="64"/>
    </location>
</feature>
<sequence length="546" mass="61307">MPDRRRRRDARSADRQSTRRNTVDGSEADQDLDPDLEEKPHPPQVSGKETPADPNSRQDPLTKQTKVKAEPYSFIDPDKPTLYMPKDTQASRSEVGKPRSKTVRKKMKAPDDEEDEDHPGSGWSEEDLKSTYHLKELRDFVDQDLVMRILKLKRFSDPKEPVTAPGTMANKLDATMELIRLVREAGMIPGSFDADTLFDLDLKVIQATSRDLFQKLRILDGKVPQSPDPLPLTTTDAVDNLTVSSHYALAAEDGSDTSSEPPREMSLGPSGTSMLEARSKIRRSSPARSSRRDSGVAPTDQVTVTESSDRSVGTLSKNEGRTKIQPLHHQGSQDVEMESIRSSDHGSRWEYDPDDVDWPTSAQATVATAATGATGSTMIQRARISAISDLKEFTGKDQDEDRARAWICKVKSAFMRDQASDDEKCLTFADLLAGSAKNWYRQLSRSTRNKWSELLRVSVARQYYHTRRRSDESPLDYLYRLNVAGLRARLKIKDGNANNTLEDQDLAERLTLLRLTDVDDLEGVLRARDRAKNRQKKAASGSSKYR</sequence>
<feature type="compositionally biased region" description="Polar residues" evidence="1">
    <location>
        <begin position="300"/>
        <end position="317"/>
    </location>
</feature>
<name>A0A225VBU2_9STRA</name>
<dbReference type="Proteomes" id="UP000198211">
    <property type="component" value="Unassembled WGS sequence"/>
</dbReference>
<keyword evidence="3" id="KW-1185">Reference proteome</keyword>
<reference evidence="3" key="1">
    <citation type="submission" date="2017-03" db="EMBL/GenBank/DDBJ databases">
        <title>Phytopthora megakarya and P. palmivora, two closely related causual agents of cacao black pod achieved similar genome size and gene model numbers by different mechanisms.</title>
        <authorList>
            <person name="Ali S."/>
            <person name="Shao J."/>
            <person name="Larry D.J."/>
            <person name="Kronmiller B."/>
            <person name="Shen D."/>
            <person name="Strem M.D."/>
            <person name="Melnick R.L."/>
            <person name="Guiltinan M.J."/>
            <person name="Tyler B.M."/>
            <person name="Meinhardt L.W."/>
            <person name="Bailey B.A."/>
        </authorList>
    </citation>
    <scope>NUCLEOTIDE SEQUENCE [LARGE SCALE GENOMIC DNA]</scope>
    <source>
        <strain evidence="3">zdho120</strain>
    </source>
</reference>
<feature type="region of interest" description="Disordered" evidence="1">
    <location>
        <begin position="251"/>
        <end position="356"/>
    </location>
</feature>
<evidence type="ECO:0008006" key="4">
    <source>
        <dbReference type="Google" id="ProtNLM"/>
    </source>
</evidence>
<proteinExistence type="predicted"/>
<evidence type="ECO:0000313" key="2">
    <source>
        <dbReference type="EMBL" id="OWZ02247.1"/>
    </source>
</evidence>
<organism evidence="2 3">
    <name type="scientific">Phytophthora megakarya</name>
    <dbReference type="NCBI Taxonomy" id="4795"/>
    <lineage>
        <taxon>Eukaryota</taxon>
        <taxon>Sar</taxon>
        <taxon>Stramenopiles</taxon>
        <taxon>Oomycota</taxon>
        <taxon>Peronosporomycetes</taxon>
        <taxon>Peronosporales</taxon>
        <taxon>Peronosporaceae</taxon>
        <taxon>Phytophthora</taxon>
    </lineage>
</organism>
<feature type="compositionally biased region" description="Basic and acidic residues" evidence="1">
    <location>
        <begin position="338"/>
        <end position="351"/>
    </location>
</feature>
<evidence type="ECO:0000313" key="3">
    <source>
        <dbReference type="Proteomes" id="UP000198211"/>
    </source>
</evidence>
<gene>
    <name evidence="2" type="ORF">PHMEG_00026225</name>
</gene>